<organism evidence="1 2">
    <name type="scientific">Scomber scombrus</name>
    <name type="common">Atlantic mackerel</name>
    <name type="synonym">Scomber vernalis</name>
    <dbReference type="NCBI Taxonomy" id="13677"/>
    <lineage>
        <taxon>Eukaryota</taxon>
        <taxon>Metazoa</taxon>
        <taxon>Chordata</taxon>
        <taxon>Craniata</taxon>
        <taxon>Vertebrata</taxon>
        <taxon>Euteleostomi</taxon>
        <taxon>Actinopterygii</taxon>
        <taxon>Neopterygii</taxon>
        <taxon>Teleostei</taxon>
        <taxon>Neoteleostei</taxon>
        <taxon>Acanthomorphata</taxon>
        <taxon>Pelagiaria</taxon>
        <taxon>Scombriformes</taxon>
        <taxon>Scombridae</taxon>
        <taxon>Scomber</taxon>
    </lineage>
</organism>
<accession>A0AAV1Q5U8</accession>
<comment type="caution">
    <text evidence="1">The sequence shown here is derived from an EMBL/GenBank/DDBJ whole genome shotgun (WGS) entry which is preliminary data.</text>
</comment>
<evidence type="ECO:0000313" key="1">
    <source>
        <dbReference type="EMBL" id="CAK6978665.1"/>
    </source>
</evidence>
<dbReference type="AlphaFoldDB" id="A0AAV1Q5U8"/>
<feature type="non-terminal residue" evidence="1">
    <location>
        <position position="1"/>
    </location>
</feature>
<keyword evidence="2" id="KW-1185">Reference proteome</keyword>
<proteinExistence type="predicted"/>
<gene>
    <name evidence="1" type="ORF">FSCOSCO3_A001538</name>
</gene>
<evidence type="ECO:0000313" key="2">
    <source>
        <dbReference type="Proteomes" id="UP001314229"/>
    </source>
</evidence>
<sequence length="120" mass="13550">DEEVSILSAVHNVAYSQANKKLICNNVPSLQNNYPTMLLVKPGKTQDGAVEKGEKLKVHQKKRVLDPTSNQKAGTLKRKIQQRRVTAGWTVKDEPLHMNVSNQDGGFLQAENRQRLFRET</sequence>
<protein>
    <submittedName>
        <fullName evidence="1">Uncharacterized protein</fullName>
    </submittedName>
</protein>
<dbReference type="Proteomes" id="UP001314229">
    <property type="component" value="Unassembled WGS sequence"/>
</dbReference>
<dbReference type="EMBL" id="CAWUFR010000506">
    <property type="protein sequence ID" value="CAK6978665.1"/>
    <property type="molecule type" value="Genomic_DNA"/>
</dbReference>
<name>A0AAV1Q5U8_SCOSC</name>
<reference evidence="1 2" key="1">
    <citation type="submission" date="2024-01" db="EMBL/GenBank/DDBJ databases">
        <authorList>
            <person name="Alioto T."/>
            <person name="Alioto T."/>
            <person name="Gomez Garrido J."/>
        </authorList>
    </citation>
    <scope>NUCLEOTIDE SEQUENCE [LARGE SCALE GENOMIC DNA]</scope>
</reference>